<dbReference type="GO" id="GO:0032259">
    <property type="term" value="P:methylation"/>
    <property type="evidence" value="ECO:0007669"/>
    <property type="project" value="UniProtKB-KW"/>
</dbReference>
<dbReference type="SUPFAM" id="SSF53335">
    <property type="entry name" value="S-adenosyl-L-methionine-dependent methyltransferases"/>
    <property type="match status" value="1"/>
</dbReference>
<dbReference type="Pfam" id="PF13649">
    <property type="entry name" value="Methyltransf_25"/>
    <property type="match status" value="1"/>
</dbReference>
<dbReference type="Proteomes" id="UP000279275">
    <property type="component" value="Unassembled WGS sequence"/>
</dbReference>
<feature type="domain" description="Methyltransferase" evidence="2">
    <location>
        <begin position="80"/>
        <end position="171"/>
    </location>
</feature>
<evidence type="ECO:0000313" key="4">
    <source>
        <dbReference type="Proteomes" id="UP000279275"/>
    </source>
</evidence>
<name>A0A3M2L3I9_9NOCA</name>
<keyword evidence="1" id="KW-0472">Membrane</keyword>
<dbReference type="EMBL" id="RFFH01000005">
    <property type="protein sequence ID" value="RMI32111.1"/>
    <property type="molecule type" value="Genomic_DNA"/>
</dbReference>
<dbReference type="CDD" id="cd02440">
    <property type="entry name" value="AdoMet_MTases"/>
    <property type="match status" value="1"/>
</dbReference>
<protein>
    <submittedName>
        <fullName evidence="3">Class I SAM-dependent methyltransferase</fullName>
    </submittedName>
</protein>
<accession>A0A3M2L3I9</accession>
<keyword evidence="4" id="KW-1185">Reference proteome</keyword>
<comment type="caution">
    <text evidence="3">The sequence shown here is derived from an EMBL/GenBank/DDBJ whole genome shotgun (WGS) entry which is preliminary data.</text>
</comment>
<reference evidence="3 4" key="1">
    <citation type="submission" date="2018-10" db="EMBL/GenBank/DDBJ databases">
        <title>Isolation from cow dung.</title>
        <authorList>
            <person name="Ling L."/>
        </authorList>
    </citation>
    <scope>NUCLEOTIDE SEQUENCE [LARGE SCALE GENOMIC DNA]</scope>
    <source>
        <strain evidence="3 4">NEAU-LL90</strain>
    </source>
</reference>
<sequence>MAQYSPDIEMIDTMPRGGPDASWLDRRLQTGRLEYLDRDDAQRRQRVVAFLDRVSTLFNDYDRNAHLVVGQLDGLRNPRVLELGAGHGGLAARVLDLHATATVTVTDLDPKSVAAIEAGPLGAHPRAIARVVDATAIDAPDRSYDLVVLAMTLHHLPPGLACRAIAEATRVGRRFLVLDVIRPPAIALAVVPVLTLLPMVLIVLIFSSPFAVLPILHDAYISVLRSYSRSAFIALGRAAGPAITVEFLATRGQAAVLYIKPPNVHLTGHMFARTGQLWLAVGDDTGPGRAM</sequence>
<proteinExistence type="predicted"/>
<gene>
    <name evidence="3" type="ORF">EBN03_13920</name>
</gene>
<evidence type="ECO:0000256" key="1">
    <source>
        <dbReference type="SAM" id="Phobius"/>
    </source>
</evidence>
<keyword evidence="3" id="KW-0808">Transferase</keyword>
<organism evidence="3 4">
    <name type="scientific">Nocardia stercoris</name>
    <dbReference type="NCBI Taxonomy" id="2483361"/>
    <lineage>
        <taxon>Bacteria</taxon>
        <taxon>Bacillati</taxon>
        <taxon>Actinomycetota</taxon>
        <taxon>Actinomycetes</taxon>
        <taxon>Mycobacteriales</taxon>
        <taxon>Nocardiaceae</taxon>
        <taxon>Nocardia</taxon>
    </lineage>
</organism>
<dbReference type="RefSeq" id="WP_122188452.1">
    <property type="nucleotide sequence ID" value="NZ_RFFH01000005.1"/>
</dbReference>
<keyword evidence="1" id="KW-0812">Transmembrane</keyword>
<keyword evidence="3" id="KW-0489">Methyltransferase</keyword>
<dbReference type="OrthoDB" id="4125239at2"/>
<dbReference type="Gene3D" id="3.40.50.150">
    <property type="entry name" value="Vaccinia Virus protein VP39"/>
    <property type="match status" value="1"/>
</dbReference>
<keyword evidence="1" id="KW-1133">Transmembrane helix</keyword>
<evidence type="ECO:0000313" key="3">
    <source>
        <dbReference type="EMBL" id="RMI32111.1"/>
    </source>
</evidence>
<dbReference type="InterPro" id="IPR041698">
    <property type="entry name" value="Methyltransf_25"/>
</dbReference>
<dbReference type="InterPro" id="IPR029063">
    <property type="entry name" value="SAM-dependent_MTases_sf"/>
</dbReference>
<dbReference type="GO" id="GO:0008168">
    <property type="term" value="F:methyltransferase activity"/>
    <property type="evidence" value="ECO:0007669"/>
    <property type="project" value="UniProtKB-KW"/>
</dbReference>
<evidence type="ECO:0000259" key="2">
    <source>
        <dbReference type="Pfam" id="PF13649"/>
    </source>
</evidence>
<dbReference type="AlphaFoldDB" id="A0A3M2L3I9"/>
<feature type="transmembrane region" description="Helical" evidence="1">
    <location>
        <begin position="185"/>
        <end position="206"/>
    </location>
</feature>